<evidence type="ECO:0000256" key="2">
    <source>
        <dbReference type="SAM" id="SignalP"/>
    </source>
</evidence>
<sequence length="127" mass="13945">MRWICLFALLLPLPAAAFTAINGMKVQQISPTEIAVELDVRRIETQYWCAAGDFAKRALGLDGKTRMWRASPKPRKAGHGMTFTLDPAKKTANAGPSQFGSGPKDGSVSVAMAAGNYCRMEYPFHRR</sequence>
<organism evidence="3 4">
    <name type="scientific">Paracoccus onchidii</name>
    <dbReference type="NCBI Taxonomy" id="3017813"/>
    <lineage>
        <taxon>Bacteria</taxon>
        <taxon>Pseudomonadati</taxon>
        <taxon>Pseudomonadota</taxon>
        <taxon>Alphaproteobacteria</taxon>
        <taxon>Rhodobacterales</taxon>
        <taxon>Paracoccaceae</taxon>
        <taxon>Paracoccus</taxon>
    </lineage>
</organism>
<proteinExistence type="predicted"/>
<gene>
    <name evidence="3" type="ORF">PAF17_02335</name>
</gene>
<dbReference type="Proteomes" id="UP001165641">
    <property type="component" value="Unassembled WGS sequence"/>
</dbReference>
<feature type="region of interest" description="Disordered" evidence="1">
    <location>
        <begin position="69"/>
        <end position="103"/>
    </location>
</feature>
<comment type="caution">
    <text evidence="3">The sequence shown here is derived from an EMBL/GenBank/DDBJ whole genome shotgun (WGS) entry which is preliminary data.</text>
</comment>
<evidence type="ECO:0000313" key="4">
    <source>
        <dbReference type="Proteomes" id="UP001165641"/>
    </source>
</evidence>
<protein>
    <submittedName>
        <fullName evidence="3">Uncharacterized protein</fullName>
    </submittedName>
</protein>
<accession>A0ABT4ZAP6</accession>
<keyword evidence="2" id="KW-0732">Signal</keyword>
<dbReference type="EMBL" id="JAQBIE010000002">
    <property type="protein sequence ID" value="MDB6176337.1"/>
    <property type="molecule type" value="Genomic_DNA"/>
</dbReference>
<feature type="signal peptide" evidence="2">
    <location>
        <begin position="1"/>
        <end position="17"/>
    </location>
</feature>
<keyword evidence="4" id="KW-1185">Reference proteome</keyword>
<reference evidence="3" key="1">
    <citation type="submission" date="2022-12" db="EMBL/GenBank/DDBJ databases">
        <title>Paracoccus onchidii sp. nov., isolated from a marine invertebrate from the South China Sea.</title>
        <authorList>
            <person name="Xu S."/>
            <person name="Liu Z."/>
            <person name="Xu Y."/>
        </authorList>
    </citation>
    <scope>NUCLEOTIDE SEQUENCE</scope>
    <source>
        <strain evidence="3">Z330</strain>
    </source>
</reference>
<name>A0ABT4ZAP6_9RHOB</name>
<dbReference type="RefSeq" id="WP_271887472.1">
    <property type="nucleotide sequence ID" value="NZ_JAQBIE010000002.1"/>
</dbReference>
<evidence type="ECO:0000256" key="1">
    <source>
        <dbReference type="SAM" id="MobiDB-lite"/>
    </source>
</evidence>
<evidence type="ECO:0000313" key="3">
    <source>
        <dbReference type="EMBL" id="MDB6176337.1"/>
    </source>
</evidence>
<feature type="chain" id="PRO_5046980299" evidence="2">
    <location>
        <begin position="18"/>
        <end position="127"/>
    </location>
</feature>